<proteinExistence type="predicted"/>
<evidence type="ECO:0000313" key="2">
    <source>
        <dbReference type="Proteomes" id="UP001634394"/>
    </source>
</evidence>
<gene>
    <name evidence="1" type="ORF">ACJMK2_003807</name>
</gene>
<reference evidence="1 2" key="1">
    <citation type="submission" date="2024-11" db="EMBL/GenBank/DDBJ databases">
        <title>Chromosome-level genome assembly of the freshwater bivalve Anodonta woodiana.</title>
        <authorList>
            <person name="Chen X."/>
        </authorList>
    </citation>
    <scope>NUCLEOTIDE SEQUENCE [LARGE SCALE GENOMIC DNA]</scope>
    <source>
        <strain evidence="1">MN2024</strain>
        <tissue evidence="1">Gills</tissue>
    </source>
</reference>
<accession>A0ABD3Y2I7</accession>
<name>A0ABD3Y2I7_SINWO</name>
<evidence type="ECO:0000313" key="1">
    <source>
        <dbReference type="EMBL" id="KAL3891548.1"/>
    </source>
</evidence>
<protein>
    <submittedName>
        <fullName evidence="1">Uncharacterized protein</fullName>
    </submittedName>
</protein>
<dbReference type="EMBL" id="JBJQND010000001">
    <property type="protein sequence ID" value="KAL3891548.1"/>
    <property type="molecule type" value="Genomic_DNA"/>
</dbReference>
<dbReference type="Proteomes" id="UP001634394">
    <property type="component" value="Unassembled WGS sequence"/>
</dbReference>
<comment type="caution">
    <text evidence="1">The sequence shown here is derived from an EMBL/GenBank/DDBJ whole genome shotgun (WGS) entry which is preliminary data.</text>
</comment>
<organism evidence="1 2">
    <name type="scientific">Sinanodonta woodiana</name>
    <name type="common">Chinese pond mussel</name>
    <name type="synonym">Anodonta woodiana</name>
    <dbReference type="NCBI Taxonomy" id="1069815"/>
    <lineage>
        <taxon>Eukaryota</taxon>
        <taxon>Metazoa</taxon>
        <taxon>Spiralia</taxon>
        <taxon>Lophotrochozoa</taxon>
        <taxon>Mollusca</taxon>
        <taxon>Bivalvia</taxon>
        <taxon>Autobranchia</taxon>
        <taxon>Heteroconchia</taxon>
        <taxon>Palaeoheterodonta</taxon>
        <taxon>Unionida</taxon>
        <taxon>Unionoidea</taxon>
        <taxon>Unionidae</taxon>
        <taxon>Unioninae</taxon>
        <taxon>Sinanodonta</taxon>
    </lineage>
</organism>
<sequence>MKRDEIRIVKIDVKKLKKSNVNIIDLTNPAVLGKKVPYHKRLRDYAKCYQEVLIEGNISSECLKLVYPAAVVNLSLLTEHISELTI</sequence>
<keyword evidence="2" id="KW-1185">Reference proteome</keyword>
<dbReference type="AlphaFoldDB" id="A0ABD3Y2I7"/>